<gene>
    <name evidence="2" type="ORF">FGO68_gene5894</name>
</gene>
<reference evidence="2" key="1">
    <citation type="submission" date="2019-06" db="EMBL/GenBank/DDBJ databases">
        <authorList>
            <person name="Zheng W."/>
        </authorList>
    </citation>
    <scope>NUCLEOTIDE SEQUENCE</scope>
    <source>
        <strain evidence="2">QDHG01</strain>
    </source>
</reference>
<evidence type="ECO:0000313" key="2">
    <source>
        <dbReference type="EMBL" id="TNV86269.1"/>
    </source>
</evidence>
<name>A0A8J8T8J3_HALGN</name>
<feature type="transmembrane region" description="Helical" evidence="1">
    <location>
        <begin position="170"/>
        <end position="190"/>
    </location>
</feature>
<evidence type="ECO:0000313" key="3">
    <source>
        <dbReference type="Proteomes" id="UP000785679"/>
    </source>
</evidence>
<accession>A0A8J8T8J3</accession>
<feature type="transmembrane region" description="Helical" evidence="1">
    <location>
        <begin position="141"/>
        <end position="164"/>
    </location>
</feature>
<comment type="caution">
    <text evidence="2">The sequence shown here is derived from an EMBL/GenBank/DDBJ whole genome shotgun (WGS) entry which is preliminary data.</text>
</comment>
<organism evidence="2 3">
    <name type="scientific">Halteria grandinella</name>
    <dbReference type="NCBI Taxonomy" id="5974"/>
    <lineage>
        <taxon>Eukaryota</taxon>
        <taxon>Sar</taxon>
        <taxon>Alveolata</taxon>
        <taxon>Ciliophora</taxon>
        <taxon>Intramacronucleata</taxon>
        <taxon>Spirotrichea</taxon>
        <taxon>Stichotrichia</taxon>
        <taxon>Sporadotrichida</taxon>
        <taxon>Halteriidae</taxon>
        <taxon>Halteria</taxon>
    </lineage>
</organism>
<protein>
    <submittedName>
        <fullName evidence="2">Uncharacterized protein</fullName>
    </submittedName>
</protein>
<sequence length="247" mass="28115">MAYIEKLIRFVQQGSEKVLKYRKFHRSSFWWATIARPSPQGLTDSQLSHHFQLNQKIIFCGEPFFLGKFAQPLYVDQIYLLNLQMSPLVIIEISQNRKTPATDCANIGSLSCMQALVDLQIVFLRKDLPTDFARETQEELIAIYQLVVLLCIIIIEVSLILVGIHKAYLILFNAVSIMRVYLLQCSSFYVKTLTTGINSKDPFLTVKMSWSILFVPQIFRCDESASGFSLGCTLMVSIDVDSQSLLP</sequence>
<dbReference type="AlphaFoldDB" id="A0A8J8T8J3"/>
<keyword evidence="3" id="KW-1185">Reference proteome</keyword>
<proteinExistence type="predicted"/>
<evidence type="ECO:0000256" key="1">
    <source>
        <dbReference type="SAM" id="Phobius"/>
    </source>
</evidence>
<dbReference type="Proteomes" id="UP000785679">
    <property type="component" value="Unassembled WGS sequence"/>
</dbReference>
<dbReference type="EMBL" id="RRYP01001197">
    <property type="protein sequence ID" value="TNV86269.1"/>
    <property type="molecule type" value="Genomic_DNA"/>
</dbReference>
<keyword evidence="1" id="KW-1133">Transmembrane helix</keyword>
<keyword evidence="1" id="KW-0472">Membrane</keyword>
<keyword evidence="1" id="KW-0812">Transmembrane</keyword>